<evidence type="ECO:0000256" key="4">
    <source>
        <dbReference type="ARBA" id="ARBA00022692"/>
    </source>
</evidence>
<keyword evidence="6 7" id="KW-0472">Membrane</keyword>
<reference evidence="10" key="1">
    <citation type="journal article" date="2019" name="Int. J. Syst. Evol. Microbiol.">
        <title>The Global Catalogue of Microorganisms (GCM) 10K type strain sequencing project: providing services to taxonomists for standard genome sequencing and annotation.</title>
        <authorList>
            <consortium name="The Broad Institute Genomics Platform"/>
            <consortium name="The Broad Institute Genome Sequencing Center for Infectious Disease"/>
            <person name="Wu L."/>
            <person name="Ma J."/>
        </authorList>
    </citation>
    <scope>NUCLEOTIDE SEQUENCE [LARGE SCALE GENOMIC DNA]</scope>
    <source>
        <strain evidence="10">JCM 17021</strain>
    </source>
</reference>
<keyword evidence="5 7" id="KW-1133">Transmembrane helix</keyword>
<feature type="domain" description="Glycine transporter" evidence="8">
    <location>
        <begin position="20"/>
        <end position="96"/>
    </location>
</feature>
<dbReference type="Proteomes" id="UP001501803">
    <property type="component" value="Unassembled WGS sequence"/>
</dbReference>
<evidence type="ECO:0000256" key="5">
    <source>
        <dbReference type="ARBA" id="ARBA00022989"/>
    </source>
</evidence>
<evidence type="ECO:0000256" key="1">
    <source>
        <dbReference type="ARBA" id="ARBA00004651"/>
    </source>
</evidence>
<feature type="transmembrane region" description="Helical" evidence="7">
    <location>
        <begin position="165"/>
        <end position="184"/>
    </location>
</feature>
<feature type="transmembrane region" description="Helical" evidence="7">
    <location>
        <begin position="131"/>
        <end position="153"/>
    </location>
</feature>
<dbReference type="InterPro" id="IPR005115">
    <property type="entry name" value="Gly_transporter"/>
</dbReference>
<accession>A0ABP7K134</accession>
<feature type="transmembrane region" description="Helical" evidence="7">
    <location>
        <begin position="190"/>
        <end position="209"/>
    </location>
</feature>
<feature type="domain" description="Glycine transporter" evidence="8">
    <location>
        <begin position="115"/>
        <end position="184"/>
    </location>
</feature>
<evidence type="ECO:0000256" key="7">
    <source>
        <dbReference type="SAM" id="Phobius"/>
    </source>
</evidence>
<evidence type="ECO:0000256" key="6">
    <source>
        <dbReference type="ARBA" id="ARBA00023136"/>
    </source>
</evidence>
<gene>
    <name evidence="9" type="ORF">GCM10022381_02760</name>
</gene>
<evidence type="ECO:0000313" key="10">
    <source>
        <dbReference type="Proteomes" id="UP001501803"/>
    </source>
</evidence>
<comment type="caution">
    <text evidence="9">The sequence shown here is derived from an EMBL/GenBank/DDBJ whole genome shotgun (WGS) entry which is preliminary data.</text>
</comment>
<dbReference type="PANTHER" id="PTHR30506:SF3">
    <property type="entry name" value="UPF0126 INNER MEMBRANE PROTEIN YADS-RELATED"/>
    <property type="match status" value="1"/>
</dbReference>
<evidence type="ECO:0000313" key="9">
    <source>
        <dbReference type="EMBL" id="GAA3861944.1"/>
    </source>
</evidence>
<keyword evidence="4 7" id="KW-0812">Transmembrane</keyword>
<dbReference type="Pfam" id="PF03458">
    <property type="entry name" value="Gly_transporter"/>
    <property type="match status" value="2"/>
</dbReference>
<keyword evidence="3" id="KW-1003">Cell membrane</keyword>
<comment type="subcellular location">
    <subcellularLocation>
        <location evidence="1">Cell membrane</location>
        <topology evidence="1">Multi-pass membrane protein</topology>
    </subcellularLocation>
</comment>
<sequence length="270" mass="28622">MVIPIDLTFGTWSFVGNLTLVDLIAATTNALNGALLARRPDHYRNFTFIGIILMALLGGIGGGVTRDVILNTAPSAFTNPAYITLCLAAGVIGYYLAYAKGQLFREGLFQFMTSFSLPWYAIIGAQKAIDAGYPILGAVAIAVIAPTAGRWLIDVSCGVPPKQFVRGEWFVTIAAGTGLVWILLDATGMPYWGSVLIAFAAGFGARILALYRGWEEPLAVGAQGVLIHADRRPLLGRKLQHKSKEELRMLGLTVEDAGGAAGTPGTPGTP</sequence>
<dbReference type="RefSeq" id="WP_345061537.1">
    <property type="nucleotide sequence ID" value="NZ_BAABCN010000002.1"/>
</dbReference>
<feature type="transmembrane region" description="Helical" evidence="7">
    <location>
        <begin position="12"/>
        <end position="31"/>
    </location>
</feature>
<name>A0ABP7K134_9MICO</name>
<feature type="transmembrane region" description="Helical" evidence="7">
    <location>
        <begin position="43"/>
        <end position="64"/>
    </location>
</feature>
<feature type="transmembrane region" description="Helical" evidence="7">
    <location>
        <begin position="108"/>
        <end position="125"/>
    </location>
</feature>
<dbReference type="EMBL" id="BAABCN010000002">
    <property type="protein sequence ID" value="GAA3861944.1"/>
    <property type="molecule type" value="Genomic_DNA"/>
</dbReference>
<protein>
    <recommendedName>
        <fullName evidence="8">Glycine transporter domain-containing protein</fullName>
    </recommendedName>
</protein>
<organism evidence="9 10">
    <name type="scientific">Leifsonia kafniensis</name>
    <dbReference type="NCBI Taxonomy" id="475957"/>
    <lineage>
        <taxon>Bacteria</taxon>
        <taxon>Bacillati</taxon>
        <taxon>Actinomycetota</taxon>
        <taxon>Actinomycetes</taxon>
        <taxon>Micrococcales</taxon>
        <taxon>Microbacteriaceae</taxon>
        <taxon>Leifsonia</taxon>
    </lineage>
</organism>
<evidence type="ECO:0000259" key="8">
    <source>
        <dbReference type="Pfam" id="PF03458"/>
    </source>
</evidence>
<dbReference type="PANTHER" id="PTHR30506">
    <property type="entry name" value="INNER MEMBRANE PROTEIN"/>
    <property type="match status" value="1"/>
</dbReference>
<feature type="transmembrane region" description="Helical" evidence="7">
    <location>
        <begin position="76"/>
        <end position="96"/>
    </location>
</feature>
<comment type="similarity">
    <text evidence="2">Belongs to the UPF0126 family.</text>
</comment>
<proteinExistence type="inferred from homology"/>
<evidence type="ECO:0000256" key="3">
    <source>
        <dbReference type="ARBA" id="ARBA00022475"/>
    </source>
</evidence>
<evidence type="ECO:0000256" key="2">
    <source>
        <dbReference type="ARBA" id="ARBA00008193"/>
    </source>
</evidence>
<keyword evidence="10" id="KW-1185">Reference proteome</keyword>